<proteinExistence type="predicted"/>
<dbReference type="Gene3D" id="3.40.50.150">
    <property type="entry name" value="Vaccinia Virus protein VP39"/>
    <property type="match status" value="1"/>
</dbReference>
<reference evidence="2" key="1">
    <citation type="journal article" date="2020" name="mSystems">
        <title>Genome- and Community-Level Interaction Insights into Carbon Utilization and Element Cycling Functions of Hydrothermarchaeota in Hydrothermal Sediment.</title>
        <authorList>
            <person name="Zhou Z."/>
            <person name="Liu Y."/>
            <person name="Xu W."/>
            <person name="Pan J."/>
            <person name="Luo Z.H."/>
            <person name="Li M."/>
        </authorList>
    </citation>
    <scope>NUCLEOTIDE SEQUENCE [LARGE SCALE GENOMIC DNA]</scope>
    <source>
        <strain evidence="2">SpSt-374</strain>
    </source>
</reference>
<sequence length="265" mass="29135">MNIPKSQLDSPKTASLPGHWLLAQMGKRVLRPGGIKLTKQMIGNLAIQSRDKVVEFAPGLGITAQLTLQQNPASYTAIERDSAAAARVQKILTGNNQRCLVATAENTGLDTASATVVYGEAMLSMQTPSRKQQIVAEAGRILEAGGRYGIHEMCLVASGLDEETRRAMLDEITDTINHHTLPLTPEEWENLLVSQGLTVREKTIVPMHLLEPLRIIDDEGIWGALKFAGNLLRNRAARERVFSMRRVFRKYGQYLGAIALVAVKN</sequence>
<dbReference type="AlphaFoldDB" id="A0A7C3VKN6"/>
<evidence type="ECO:0000313" key="2">
    <source>
        <dbReference type="EMBL" id="HGG03693.1"/>
    </source>
</evidence>
<dbReference type="EMBL" id="DSPX01000254">
    <property type="protein sequence ID" value="HGG03693.1"/>
    <property type="molecule type" value="Genomic_DNA"/>
</dbReference>
<accession>A0A7C3VKN6</accession>
<evidence type="ECO:0000259" key="1">
    <source>
        <dbReference type="Pfam" id="PF08241"/>
    </source>
</evidence>
<comment type="caution">
    <text evidence="2">The sequence shown here is derived from an EMBL/GenBank/DDBJ whole genome shotgun (WGS) entry which is preliminary data.</text>
</comment>
<protein>
    <submittedName>
        <fullName evidence="2">Class I SAM-dependent methyltransferase</fullName>
    </submittedName>
</protein>
<keyword evidence="2" id="KW-0808">Transferase</keyword>
<dbReference type="GO" id="GO:0008757">
    <property type="term" value="F:S-adenosylmethionine-dependent methyltransferase activity"/>
    <property type="evidence" value="ECO:0007669"/>
    <property type="project" value="InterPro"/>
</dbReference>
<gene>
    <name evidence="2" type="ORF">ENR15_24415</name>
</gene>
<dbReference type="SUPFAM" id="SSF53335">
    <property type="entry name" value="S-adenosyl-L-methionine-dependent methyltransferases"/>
    <property type="match status" value="1"/>
</dbReference>
<keyword evidence="2" id="KW-0489">Methyltransferase</keyword>
<dbReference type="GO" id="GO:0032259">
    <property type="term" value="P:methylation"/>
    <property type="evidence" value="ECO:0007669"/>
    <property type="project" value="UniProtKB-KW"/>
</dbReference>
<name>A0A7C3VKN6_9CYAN</name>
<dbReference type="Pfam" id="PF08241">
    <property type="entry name" value="Methyltransf_11"/>
    <property type="match status" value="1"/>
</dbReference>
<dbReference type="InterPro" id="IPR029063">
    <property type="entry name" value="SAM-dependent_MTases_sf"/>
</dbReference>
<dbReference type="InterPro" id="IPR013216">
    <property type="entry name" value="Methyltransf_11"/>
</dbReference>
<feature type="domain" description="Methyltransferase type 11" evidence="1">
    <location>
        <begin position="55"/>
        <end position="148"/>
    </location>
</feature>
<organism evidence="2">
    <name type="scientific">Planktothricoides sp. SpSt-374</name>
    <dbReference type="NCBI Taxonomy" id="2282167"/>
    <lineage>
        <taxon>Bacteria</taxon>
        <taxon>Bacillati</taxon>
        <taxon>Cyanobacteriota</taxon>
        <taxon>Cyanophyceae</taxon>
        <taxon>Oscillatoriophycideae</taxon>
        <taxon>Oscillatoriales</taxon>
        <taxon>Oscillatoriaceae</taxon>
        <taxon>Planktothricoides</taxon>
    </lineage>
</organism>